<protein>
    <submittedName>
        <fullName evidence="1">Uncharacterized protein</fullName>
    </submittedName>
</protein>
<accession>A0A6J4PSG9</accession>
<proteinExistence type="predicted"/>
<organism evidence="1">
    <name type="scientific">uncultured Rubrobacteraceae bacterium</name>
    <dbReference type="NCBI Taxonomy" id="349277"/>
    <lineage>
        <taxon>Bacteria</taxon>
        <taxon>Bacillati</taxon>
        <taxon>Actinomycetota</taxon>
        <taxon>Rubrobacteria</taxon>
        <taxon>Rubrobacterales</taxon>
        <taxon>Rubrobacteraceae</taxon>
        <taxon>environmental samples</taxon>
    </lineage>
</organism>
<reference evidence="1" key="1">
    <citation type="submission" date="2020-02" db="EMBL/GenBank/DDBJ databases">
        <authorList>
            <person name="Meier V. D."/>
        </authorList>
    </citation>
    <scope>NUCLEOTIDE SEQUENCE</scope>
    <source>
        <strain evidence="1">AVDCRST_MAG82</strain>
    </source>
</reference>
<name>A0A6J4PSG9_9ACTN</name>
<gene>
    <name evidence="1" type="ORF">AVDCRST_MAG82-1437</name>
</gene>
<evidence type="ECO:0000313" key="1">
    <source>
        <dbReference type="EMBL" id="CAA9421025.1"/>
    </source>
</evidence>
<dbReference type="AlphaFoldDB" id="A0A6J4PSG9"/>
<sequence>MSVARSPFSARFFAFFPFFEMAPSGPDAGSRRADVLEIKDLSQGFEYITRGGGTVSWAV</sequence>
<dbReference type="EMBL" id="CADCVA010000202">
    <property type="protein sequence ID" value="CAA9421025.1"/>
    <property type="molecule type" value="Genomic_DNA"/>
</dbReference>